<evidence type="ECO:0000313" key="3">
    <source>
        <dbReference type="Proteomes" id="UP001287286"/>
    </source>
</evidence>
<keyword evidence="3" id="KW-1185">Reference proteome</keyword>
<reference evidence="2 3" key="1">
    <citation type="journal article" date="2024" name="Microbiol. Resour. Announc.">
        <title>Genome annotations for the ascomycete fungi Trichoderma harzianum, Trichoderma aggressivum, and Purpureocillium lilacinum.</title>
        <authorList>
            <person name="Beijen E.P.W."/>
            <person name="Ohm R.A."/>
        </authorList>
    </citation>
    <scope>NUCLEOTIDE SEQUENCE [LARGE SCALE GENOMIC DNA]</scope>
    <source>
        <strain evidence="2 3">CBS 150709</strain>
    </source>
</reference>
<name>A0ABR0BQR4_PURLI</name>
<dbReference type="Proteomes" id="UP001287286">
    <property type="component" value="Unassembled WGS sequence"/>
</dbReference>
<protein>
    <submittedName>
        <fullName evidence="2">Uncharacterized protein</fullName>
    </submittedName>
</protein>
<feature type="region of interest" description="Disordered" evidence="1">
    <location>
        <begin position="63"/>
        <end position="101"/>
    </location>
</feature>
<proteinExistence type="predicted"/>
<gene>
    <name evidence="2" type="ORF">Purlil1_9225</name>
</gene>
<evidence type="ECO:0000313" key="2">
    <source>
        <dbReference type="EMBL" id="KAK4086379.1"/>
    </source>
</evidence>
<feature type="region of interest" description="Disordered" evidence="1">
    <location>
        <begin position="129"/>
        <end position="205"/>
    </location>
</feature>
<organism evidence="2 3">
    <name type="scientific">Purpureocillium lilacinum</name>
    <name type="common">Paecilomyces lilacinus</name>
    <dbReference type="NCBI Taxonomy" id="33203"/>
    <lineage>
        <taxon>Eukaryota</taxon>
        <taxon>Fungi</taxon>
        <taxon>Dikarya</taxon>
        <taxon>Ascomycota</taxon>
        <taxon>Pezizomycotina</taxon>
        <taxon>Sordariomycetes</taxon>
        <taxon>Hypocreomycetidae</taxon>
        <taxon>Hypocreales</taxon>
        <taxon>Ophiocordycipitaceae</taxon>
        <taxon>Purpureocillium</taxon>
    </lineage>
</organism>
<comment type="caution">
    <text evidence="2">The sequence shown here is derived from an EMBL/GenBank/DDBJ whole genome shotgun (WGS) entry which is preliminary data.</text>
</comment>
<dbReference type="EMBL" id="JAWRVI010000041">
    <property type="protein sequence ID" value="KAK4086379.1"/>
    <property type="molecule type" value="Genomic_DNA"/>
</dbReference>
<sequence>MDGWILRRVRASDGCREEGEGREACLQGGHGGEVTDWAGDGGPAMVVLVVVLLSAIGVEAIHPSEPPAQDNAADHSKAPPNLGDGFLENPSGPPPKRGDGLGNSLNFTLFVEAAGPRLELLRRPLGPLEPQAWHSPAQEPTPGASTSLNGERPSSMESLELGRTARPARQHRTLGLLTTDLLTPARQSPPRDRLGARSTRRQHMP</sequence>
<evidence type="ECO:0000256" key="1">
    <source>
        <dbReference type="SAM" id="MobiDB-lite"/>
    </source>
</evidence>
<accession>A0ABR0BQR4</accession>
<feature type="compositionally biased region" description="Low complexity" evidence="1">
    <location>
        <begin position="173"/>
        <end position="183"/>
    </location>
</feature>